<keyword evidence="8" id="KW-1185">Reference proteome</keyword>
<proteinExistence type="predicted"/>
<dbReference type="PROSITE" id="PS51450">
    <property type="entry name" value="LRR"/>
    <property type="match status" value="1"/>
</dbReference>
<dbReference type="GO" id="GO:0045345">
    <property type="term" value="P:positive regulation of MHC class I biosynthetic process"/>
    <property type="evidence" value="ECO:0007669"/>
    <property type="project" value="TreeGrafter"/>
</dbReference>
<keyword evidence="1" id="KW-0433">Leucine-rich repeat</keyword>
<dbReference type="Pfam" id="PF17776">
    <property type="entry name" value="NLRC4_HD2"/>
    <property type="match status" value="1"/>
</dbReference>
<dbReference type="RefSeq" id="XP_027725269.1">
    <property type="nucleotide sequence ID" value="XM_027869468.1"/>
</dbReference>
<dbReference type="SMART" id="SM00368">
    <property type="entry name" value="LRR_RI"/>
    <property type="match status" value="16"/>
</dbReference>
<dbReference type="Pfam" id="PF05729">
    <property type="entry name" value="NACHT"/>
    <property type="match status" value="1"/>
</dbReference>
<evidence type="ECO:0000256" key="4">
    <source>
        <dbReference type="ARBA" id="ARBA00022840"/>
    </source>
</evidence>
<reference evidence="7" key="2">
    <citation type="submission" date="2025-08" db="UniProtKB">
        <authorList>
            <consortium name="Ensembl"/>
        </authorList>
    </citation>
    <scope>IDENTIFICATION</scope>
</reference>
<dbReference type="OrthoDB" id="120976at2759"/>
<dbReference type="Gene3D" id="1.10.533.20">
    <property type="match status" value="1"/>
</dbReference>
<dbReference type="InterPro" id="IPR041267">
    <property type="entry name" value="NLRP_HD2"/>
</dbReference>
<dbReference type="PROSITE" id="PS50837">
    <property type="entry name" value="NACHT"/>
    <property type="match status" value="1"/>
</dbReference>
<reference evidence="7" key="3">
    <citation type="submission" date="2025-09" db="UniProtKB">
        <authorList>
            <consortium name="Ensembl"/>
        </authorList>
    </citation>
    <scope>IDENTIFICATION</scope>
</reference>
<dbReference type="InterPro" id="IPR001611">
    <property type="entry name" value="Leu-rich_rpt"/>
</dbReference>
<dbReference type="FunFam" id="1.10.533.20:FF:000001">
    <property type="entry name" value="NLR family CARD domain containing 5"/>
    <property type="match status" value="1"/>
</dbReference>
<feature type="region of interest" description="Disordered" evidence="5">
    <location>
        <begin position="985"/>
        <end position="1009"/>
    </location>
</feature>
<dbReference type="InterPro" id="IPR027417">
    <property type="entry name" value="P-loop_NTPase"/>
</dbReference>
<evidence type="ECO:0000313" key="8">
    <source>
        <dbReference type="Proteomes" id="UP000314987"/>
    </source>
</evidence>
<dbReference type="PANTHER" id="PTHR47189:SF1">
    <property type="entry name" value="MHC CLASS II TRANSACTIVATOR"/>
    <property type="match status" value="1"/>
</dbReference>
<dbReference type="Pfam" id="PF13516">
    <property type="entry name" value="LRR_6"/>
    <property type="match status" value="8"/>
</dbReference>
<protein>
    <recommendedName>
        <fullName evidence="6">NACHT domain-containing protein</fullName>
    </recommendedName>
</protein>
<dbReference type="GO" id="GO:0045944">
    <property type="term" value="P:positive regulation of transcription by RNA polymerase II"/>
    <property type="evidence" value="ECO:0007669"/>
    <property type="project" value="TreeGrafter"/>
</dbReference>
<evidence type="ECO:0000259" key="6">
    <source>
        <dbReference type="PROSITE" id="PS50837"/>
    </source>
</evidence>
<name>A0A4X2LCH0_VOMUR</name>
<dbReference type="InterPro" id="IPR006553">
    <property type="entry name" value="Leu-rich_rpt_Cys-con_subtyp"/>
</dbReference>
<evidence type="ECO:0000256" key="2">
    <source>
        <dbReference type="ARBA" id="ARBA00022737"/>
    </source>
</evidence>
<organism evidence="7 8">
    <name type="scientific">Vombatus ursinus</name>
    <name type="common">Common wombat</name>
    <dbReference type="NCBI Taxonomy" id="29139"/>
    <lineage>
        <taxon>Eukaryota</taxon>
        <taxon>Metazoa</taxon>
        <taxon>Chordata</taxon>
        <taxon>Craniata</taxon>
        <taxon>Vertebrata</taxon>
        <taxon>Euteleostomi</taxon>
        <taxon>Mammalia</taxon>
        <taxon>Metatheria</taxon>
        <taxon>Diprotodontia</taxon>
        <taxon>Vombatidae</taxon>
        <taxon>Vombatus</taxon>
    </lineage>
</organism>
<dbReference type="SMART" id="SM00367">
    <property type="entry name" value="LRR_CC"/>
    <property type="match status" value="11"/>
</dbReference>
<dbReference type="FunFam" id="3.40.50.300:FF:001114">
    <property type="entry name" value="NLR family CARD domain containing 5"/>
    <property type="match status" value="1"/>
</dbReference>
<dbReference type="GeneID" id="114048511"/>
<dbReference type="CTD" id="84166"/>
<dbReference type="GO" id="GO:0005524">
    <property type="term" value="F:ATP binding"/>
    <property type="evidence" value="ECO:0007669"/>
    <property type="project" value="UniProtKB-KW"/>
</dbReference>
<dbReference type="Proteomes" id="UP000314987">
    <property type="component" value="Unassembled WGS sequence"/>
</dbReference>
<evidence type="ECO:0000256" key="1">
    <source>
        <dbReference type="ARBA" id="ARBA00022614"/>
    </source>
</evidence>
<dbReference type="GO" id="GO:0045348">
    <property type="term" value="P:positive regulation of MHC class II biosynthetic process"/>
    <property type="evidence" value="ECO:0007669"/>
    <property type="project" value="TreeGrafter"/>
</dbReference>
<dbReference type="RefSeq" id="XP_027725267.1">
    <property type="nucleotide sequence ID" value="XM_027869466.1"/>
</dbReference>
<dbReference type="OMA" id="AQQDETW"/>
<dbReference type="SUPFAM" id="SSF52047">
    <property type="entry name" value="RNI-like"/>
    <property type="match status" value="3"/>
</dbReference>
<evidence type="ECO:0000313" key="7">
    <source>
        <dbReference type="Ensembl" id="ENSVURP00010022594.1"/>
    </source>
</evidence>
<sequence length="1895" mass="211697">MDSLNLQDDVESLQHHLVGVLSKDLEWLTLKAKFFLPDLDLTPVDEAPDPTQKVSLLLGKLRAHGPSTWRTFIHCVCMEHTMPLHLETMLLSVWGTDSEVPSQNRYFCEDAFPKSQLHHSGLKRPSSEIGSSPHRKCSRQQQLGSVRRYEKLLRTLVLQRYGSTQVRTTVPQKGRPFSFSQTYVDLVVRRGKVTWLKENPEKPRGDALSGPLEVEDGADLKVQDLFKGQSGAGTKVTVLLGKPGAGKSMLMHRICQMWANSELDQFSKVFLFEFRQLNLVNQELTLPQLLFELYLSPEDEPGAIFQHLQENAQRVLLVFDGLDEFLFPWPSQGRCGEDSLDPTLPLPVATLFSSLCSGSLLPGCWVVTTSRPGKIPDFLLETATSVFEVWGFEWLQIEKYVSNFFHGLPFRDTALTELRDNTQLQSLCTVPALCCIICICLYHLLLQGSTINFPSTVTQVYMQMLHVFISRKQGASEDKDAWMSKDSQALLGLGELAFNGLKVKQIVFYPGNIPERVVAFAATHNLLSSFRVRTGIQQQKTCYAFVHLSLQEFFAALYLMVSPNIDKADVGCHFFLKSKWSLRTKARTELLDRFHTFLSGFSSQTCQPFLSHLSQQDEAWVGTKQAAIRQVLQGLAARNLTGPKMIQLCHCVRETQDAELVKQAGRHLPFSLDFHNFPLNYTDLAALTSLINHASASVHLDFSGCSLEPQCLDALAGCEKIESLRVRSRKCRDAFAEALSRTLPTMKNLRKLELTGNNISVQGIGHLAQAFTDCLQLEEINLQDNRLNDSSCVKIIEILHKMQRLQKIDLSRNAVSVSAVLALAKEAVSYPRVTTLEVRQAQIIILFFVSSGKTLEMPRSQNVKKNEPLKKIMTQARKLTFRLQKCNLAVHHAKEIAKMLKHRPCLEEVDLSGNQLEDEGCRELAETLPDLQIAKQFNISDNELSQSSIYCLLTSANACKNVVELDISLKNKTAIFRFAGDQENDEAQPRATVSNTQLSSNSPEPPSPSARVIRLRHCGFQSRDLEKLCRELGSCSHLDLSNNHLGNKGIEKLTHLLPGLRSLQFLILNENRASLKAVFCLASTFSDLEWIHEVDISLGRQQSISVRCIGRAREQSTCGQWAKRKTQQESLEWDAHFPKSFCLRECQMDPPNLKKLLRILKMCQGLLEIKFSHVTMNDQSIEMLLDHLSQLHNLNLLLLSQTTLSLNSIFLLTSAISLCEQIQKVEVRSQNYVCLYFTPGKRKGVSCRLTDCCISQVDMEQLCHILGRCKDLGHLDLSGNLLGDEGLKYLLKHLPQMNLSGSLNLSRNNISQEGALLCSTIALSTCTQAHEVSVSLDPEQKFLIQFTEHQEPRKILRLSRFNFQQEHIRRLATLVGQVPKLTDLILANNTVSLPGLQLLLNLVRMPPGMLRISVEEPWMTMTSVTALLDASIQASGNITKISISRQQSLLHIEEAFPQQTENPAVAIFRLAQCDLGAGQTFPCRLIQYDLAASQNLAIRRVVEKYIRLQELSWSQVHLCDASTQLLKTLLLSLLELKKLRLTAIVVSPEGVRQVASGLSHCNTVEELDLSKNEFGVESTRVLMGALEGKCQLRSLNLSSLQLDVLVLNELAQRLRGMSLLQRLDLSNSGLSSIGCSHLSACLRNATNLEDLNLSRNKIEDAGVQHLSPILPTLLQLRKIDLSWNGISPTGGQKLAEALTLCVQVEELHLGANTMGDLMAIRLAQNLPQNLKVLYLCSNQIGTEGTLSLGQALARCQSIEEVSLEENIFAEGILPLSKGLLKLRKINLTSCKINDQMTKPLASSLVLCHDLEEILLAWNSLGNEGATELARVLPQMNQLKKLDLEGNQIGSLGAQLLAKGLAKGPGIQVICSLWKNPVPKDTAQLLQSQDPRLNFS</sequence>
<dbReference type="Ensembl" id="ENSVURT00010025711.1">
    <property type="protein sequence ID" value="ENSVURP00010022594.1"/>
    <property type="gene ID" value="ENSVURG00010017307.1"/>
</dbReference>
<dbReference type="GeneTree" id="ENSGT00940000160652"/>
<dbReference type="STRING" id="29139.ENSVURP00010022594"/>
<dbReference type="InterPro" id="IPR032675">
    <property type="entry name" value="LRR_dom_sf"/>
</dbReference>
<keyword evidence="3" id="KW-0547">Nucleotide-binding</keyword>
<dbReference type="InterPro" id="IPR007111">
    <property type="entry name" value="NACHT_NTPase"/>
</dbReference>
<dbReference type="Gene3D" id="3.80.10.10">
    <property type="entry name" value="Ribonuclease Inhibitor"/>
    <property type="match status" value="5"/>
</dbReference>
<dbReference type="PANTHER" id="PTHR47189">
    <property type="entry name" value="MHC CLASS II TRANSACTIVATOR"/>
    <property type="match status" value="1"/>
</dbReference>
<feature type="domain" description="NACHT" evidence="6">
    <location>
        <begin position="235"/>
        <end position="373"/>
    </location>
</feature>
<gene>
    <name evidence="7" type="primary">NLRC5</name>
</gene>
<keyword evidence="4" id="KW-0067">ATP-binding</keyword>
<reference evidence="8" key="1">
    <citation type="submission" date="2018-12" db="EMBL/GenBank/DDBJ databases">
        <authorList>
            <person name="Yazar S."/>
        </authorList>
    </citation>
    <scope>NUCLEOTIDE SEQUENCE [LARGE SCALE GENOMIC DNA]</scope>
</reference>
<dbReference type="Gene3D" id="3.40.50.300">
    <property type="entry name" value="P-loop containing nucleotide triphosphate hydrolases"/>
    <property type="match status" value="1"/>
</dbReference>
<evidence type="ECO:0000256" key="5">
    <source>
        <dbReference type="SAM" id="MobiDB-lite"/>
    </source>
</evidence>
<dbReference type="SUPFAM" id="SSF52540">
    <property type="entry name" value="P-loop containing nucleoside triphosphate hydrolases"/>
    <property type="match status" value="1"/>
</dbReference>
<feature type="region of interest" description="Disordered" evidence="5">
    <location>
        <begin position="117"/>
        <end position="137"/>
    </location>
</feature>
<dbReference type="RefSeq" id="XP_027725268.1">
    <property type="nucleotide sequence ID" value="XM_027869467.1"/>
</dbReference>
<dbReference type="InterPro" id="IPR041210">
    <property type="entry name" value="NLRC5_atypical_Card"/>
</dbReference>
<evidence type="ECO:0000256" key="3">
    <source>
        <dbReference type="ARBA" id="ARBA00022741"/>
    </source>
</evidence>
<dbReference type="Pfam" id="PF18461">
    <property type="entry name" value="Atypical_Card"/>
    <property type="match status" value="1"/>
</dbReference>
<accession>A0A4X2LCH0</accession>
<keyword evidence="2" id="KW-0677">Repeat</keyword>